<gene>
    <name evidence="2" type="ORF">GCM10010470_24440</name>
</gene>
<protein>
    <recommendedName>
        <fullName evidence="4">Peptidase inhibitor family I36</fullName>
    </recommendedName>
</protein>
<organism evidence="2 3">
    <name type="scientific">Saccharopolyspora taberi</name>
    <dbReference type="NCBI Taxonomy" id="60895"/>
    <lineage>
        <taxon>Bacteria</taxon>
        <taxon>Bacillati</taxon>
        <taxon>Actinomycetota</taxon>
        <taxon>Actinomycetes</taxon>
        <taxon>Pseudonocardiales</taxon>
        <taxon>Pseudonocardiaceae</taxon>
        <taxon>Saccharopolyspora</taxon>
    </lineage>
</organism>
<keyword evidence="1" id="KW-0732">Signal</keyword>
<accession>A0ABN3VBD8</accession>
<dbReference type="EMBL" id="BAAAUX010000011">
    <property type="protein sequence ID" value="GAA2788911.1"/>
    <property type="molecule type" value="Genomic_DNA"/>
</dbReference>
<proteinExistence type="predicted"/>
<feature type="chain" id="PRO_5045036974" description="Peptidase inhibitor family I36" evidence="1">
    <location>
        <begin position="27"/>
        <end position="128"/>
    </location>
</feature>
<reference evidence="2 3" key="1">
    <citation type="journal article" date="2019" name="Int. J. Syst. Evol. Microbiol.">
        <title>The Global Catalogue of Microorganisms (GCM) 10K type strain sequencing project: providing services to taxonomists for standard genome sequencing and annotation.</title>
        <authorList>
            <consortium name="The Broad Institute Genomics Platform"/>
            <consortium name="The Broad Institute Genome Sequencing Center for Infectious Disease"/>
            <person name="Wu L."/>
            <person name="Ma J."/>
        </authorList>
    </citation>
    <scope>NUCLEOTIDE SEQUENCE [LARGE SCALE GENOMIC DNA]</scope>
    <source>
        <strain evidence="2 3">JCM 9383</strain>
    </source>
</reference>
<feature type="signal peptide" evidence="1">
    <location>
        <begin position="1"/>
        <end position="26"/>
    </location>
</feature>
<dbReference type="RefSeq" id="WP_344679697.1">
    <property type="nucleotide sequence ID" value="NZ_BAAAUX010000011.1"/>
</dbReference>
<evidence type="ECO:0000313" key="3">
    <source>
        <dbReference type="Proteomes" id="UP001500979"/>
    </source>
</evidence>
<comment type="caution">
    <text evidence="2">The sequence shown here is derived from an EMBL/GenBank/DDBJ whole genome shotgun (WGS) entry which is preliminary data.</text>
</comment>
<name>A0ABN3VBD8_9PSEU</name>
<evidence type="ECO:0000256" key="1">
    <source>
        <dbReference type="SAM" id="SignalP"/>
    </source>
</evidence>
<sequence>MFTKRVFAVSAAGVLAAMFSGAVASAQPQDPVQAMAEACDEGKLCVWEGANGQGKRVDFYVCQWEEVQRHGLSRVGSFVNNQTDGTVAAFHGPDPANPTGPWIEQYRSTAFEIRDDDRGLGTYGIQVC</sequence>
<evidence type="ECO:0008006" key="4">
    <source>
        <dbReference type="Google" id="ProtNLM"/>
    </source>
</evidence>
<evidence type="ECO:0000313" key="2">
    <source>
        <dbReference type="EMBL" id="GAA2788911.1"/>
    </source>
</evidence>
<dbReference type="Proteomes" id="UP001500979">
    <property type="component" value="Unassembled WGS sequence"/>
</dbReference>
<keyword evidence="3" id="KW-1185">Reference proteome</keyword>
<dbReference type="Pfam" id="PF03995">
    <property type="entry name" value="Inhibitor_I36"/>
    <property type="match status" value="1"/>
</dbReference>